<keyword evidence="15" id="KW-0564">Palmitate</keyword>
<feature type="transmembrane region" description="Helical" evidence="24">
    <location>
        <begin position="229"/>
        <end position="255"/>
    </location>
</feature>
<evidence type="ECO:0000256" key="3">
    <source>
        <dbReference type="ARBA" id="ARBA00004484"/>
    </source>
</evidence>
<keyword evidence="9 22" id="KW-0812">Transmembrane</keyword>
<feature type="compositionally biased region" description="Polar residues" evidence="23">
    <location>
        <begin position="372"/>
        <end position="386"/>
    </location>
</feature>
<evidence type="ECO:0000256" key="15">
    <source>
        <dbReference type="ARBA" id="ARBA00023139"/>
    </source>
</evidence>
<dbReference type="Proteomes" id="UP001591681">
    <property type="component" value="Unassembled WGS sequence"/>
</dbReference>
<evidence type="ECO:0000256" key="24">
    <source>
        <dbReference type="SAM" id="Phobius"/>
    </source>
</evidence>
<dbReference type="GO" id="GO:0005886">
    <property type="term" value="C:plasma membrane"/>
    <property type="evidence" value="ECO:0007669"/>
    <property type="project" value="UniProtKB-SubCell"/>
</dbReference>
<proteinExistence type="inferred from homology"/>
<keyword evidence="10" id="KW-0967">Endosome</keyword>
<evidence type="ECO:0000256" key="1">
    <source>
        <dbReference type="ARBA" id="ARBA00004177"/>
    </source>
</evidence>
<sequence length="386" mass="43456">MAGADNGSDFGYQYSNSAMLNSSAYCLNFSNNLTLLDANNSRCDQTVNQDKGSTPVLIAIIITAVYSIVCVVGVVGNVLVMYVIIRYTKMKTATNIYIFNLALADALVTSTLPFQSVNYLMGTWPFGDILCKIIMSIDYYNMFTSIFTLTTMSVDRYIAVCHPVKALDFRTPRNAKIVNVYNWILSSAIGIPVMILASTVVDERRYNSSATIVDCNLNFPHPSWYWENLMKICVFIFAFVMPVLIITVCYGLMILRLRSVRMLSGSKEKDRNLRRITRMVLVVVAIFIICWTPIHIFVIIMALVAIPPSLLQTVTWHFCIALGYINSCLNPVLYAFLDENFKRCFREFCIPSQSVLDLQNSSRARNPPGREGQSTGQTVVRTNQQV</sequence>
<comment type="similarity">
    <text evidence="22">Belongs to the G-protein coupled receptor 1 family.</text>
</comment>
<dbReference type="Gene3D" id="1.20.1070.10">
    <property type="entry name" value="Rhodopsin 7-helix transmembrane proteins"/>
    <property type="match status" value="1"/>
</dbReference>
<keyword evidence="19 22" id="KW-0807">Transducer</keyword>
<feature type="domain" description="G-protein coupled receptors family 1 profile" evidence="25">
    <location>
        <begin position="76"/>
        <end position="334"/>
    </location>
</feature>
<evidence type="ECO:0000256" key="20">
    <source>
        <dbReference type="ARBA" id="ARBA00023273"/>
    </source>
</evidence>
<dbReference type="PROSITE" id="PS50262">
    <property type="entry name" value="G_PROTEIN_RECEP_F1_2"/>
    <property type="match status" value="1"/>
</dbReference>
<dbReference type="GO" id="GO:0005768">
    <property type="term" value="C:endosome"/>
    <property type="evidence" value="ECO:0007669"/>
    <property type="project" value="UniProtKB-SubCell"/>
</dbReference>
<feature type="transmembrane region" description="Helical" evidence="24">
    <location>
        <begin position="276"/>
        <end position="303"/>
    </location>
</feature>
<keyword evidence="18" id="KW-0325">Glycoprotein</keyword>
<gene>
    <name evidence="26" type="ORF">ACEWY4_021477</name>
</gene>
<reference evidence="26 27" key="1">
    <citation type="submission" date="2024-09" db="EMBL/GenBank/DDBJ databases">
        <title>A chromosome-level genome assembly of Gray's grenadier anchovy, Coilia grayii.</title>
        <authorList>
            <person name="Fu Z."/>
        </authorList>
    </citation>
    <scope>NUCLEOTIDE SEQUENCE [LARGE SCALE GENOMIC DNA]</scope>
    <source>
        <strain evidence="26">G4</strain>
        <tissue evidence="26">Muscle</tissue>
    </source>
</reference>
<dbReference type="InterPro" id="IPR000105">
    <property type="entry name" value="Mu_opioid_rcpt"/>
</dbReference>
<dbReference type="GO" id="GO:0030424">
    <property type="term" value="C:axon"/>
    <property type="evidence" value="ECO:0007669"/>
    <property type="project" value="UniProtKB-SubCell"/>
</dbReference>
<feature type="transmembrane region" description="Helical" evidence="24">
    <location>
        <begin position="180"/>
        <end position="201"/>
    </location>
</feature>
<keyword evidence="11" id="KW-0832">Ubl conjugation</keyword>
<dbReference type="SUPFAM" id="SSF81321">
    <property type="entry name" value="Family A G protein-coupled receptor-like"/>
    <property type="match status" value="1"/>
</dbReference>
<accession>A0ABD1J953</accession>
<evidence type="ECO:0000256" key="7">
    <source>
        <dbReference type="ARBA" id="ARBA00022475"/>
    </source>
</evidence>
<dbReference type="PRINTS" id="PR00237">
    <property type="entry name" value="GPCRRHODOPSN"/>
</dbReference>
<evidence type="ECO:0000256" key="23">
    <source>
        <dbReference type="SAM" id="MobiDB-lite"/>
    </source>
</evidence>
<evidence type="ECO:0000256" key="11">
    <source>
        <dbReference type="ARBA" id="ARBA00022843"/>
    </source>
</evidence>
<dbReference type="AlphaFoldDB" id="A0ABD1J953"/>
<evidence type="ECO:0000256" key="16">
    <source>
        <dbReference type="ARBA" id="ARBA00023157"/>
    </source>
</evidence>
<dbReference type="GO" id="GO:0030425">
    <property type="term" value="C:dendrite"/>
    <property type="evidence" value="ECO:0007669"/>
    <property type="project" value="UniProtKB-SubCell"/>
</dbReference>
<evidence type="ECO:0000313" key="26">
    <source>
        <dbReference type="EMBL" id="KAL2083704.1"/>
    </source>
</evidence>
<name>A0ABD1J953_9TELE</name>
<evidence type="ECO:0000256" key="10">
    <source>
        <dbReference type="ARBA" id="ARBA00022753"/>
    </source>
</evidence>
<evidence type="ECO:0000256" key="8">
    <source>
        <dbReference type="ARBA" id="ARBA00022553"/>
    </source>
</evidence>
<protein>
    <recommendedName>
        <fullName evidence="6">Mu-type opioid receptor</fullName>
    </recommendedName>
</protein>
<keyword evidence="20" id="KW-0966">Cell projection</keyword>
<keyword evidence="21" id="KW-0449">Lipoprotein</keyword>
<dbReference type="GO" id="GO:0043204">
    <property type="term" value="C:perikaryon"/>
    <property type="evidence" value="ECO:0007669"/>
    <property type="project" value="UniProtKB-SubCell"/>
</dbReference>
<evidence type="ECO:0000313" key="27">
    <source>
        <dbReference type="Proteomes" id="UP001591681"/>
    </source>
</evidence>
<evidence type="ECO:0000256" key="13">
    <source>
        <dbReference type="ARBA" id="ARBA00023040"/>
    </source>
</evidence>
<comment type="subcellular location">
    <subcellularLocation>
        <location evidence="5">Cell membrane</location>
        <topology evidence="5">Multi-pass membrane protein</topology>
    </subcellularLocation>
    <subcellularLocation>
        <location evidence="4">Cell projection</location>
        <location evidence="4">Axon</location>
    </subcellularLocation>
    <subcellularLocation>
        <location evidence="2">Cell projection</location>
        <location evidence="2">Dendrite</location>
    </subcellularLocation>
    <subcellularLocation>
        <location evidence="1">Endosome</location>
    </subcellularLocation>
    <subcellularLocation>
        <location evidence="3">Perikaryon</location>
    </subcellularLocation>
</comment>
<keyword evidence="7" id="KW-1003">Cell membrane</keyword>
<evidence type="ECO:0000259" key="25">
    <source>
        <dbReference type="PROSITE" id="PS50262"/>
    </source>
</evidence>
<keyword evidence="27" id="KW-1185">Reference proteome</keyword>
<evidence type="ECO:0000256" key="5">
    <source>
        <dbReference type="ARBA" id="ARBA00004651"/>
    </source>
</evidence>
<dbReference type="PRINTS" id="PR00537">
    <property type="entry name" value="MUOPIOIDR"/>
</dbReference>
<feature type="transmembrane region" description="Helical" evidence="24">
    <location>
        <begin position="56"/>
        <end position="85"/>
    </location>
</feature>
<comment type="caution">
    <text evidence="26">The sequence shown here is derived from an EMBL/GenBank/DDBJ whole genome shotgun (WGS) entry which is preliminary data.</text>
</comment>
<dbReference type="GO" id="GO:0004930">
    <property type="term" value="F:G protein-coupled receptor activity"/>
    <property type="evidence" value="ECO:0007669"/>
    <property type="project" value="UniProtKB-KW"/>
</dbReference>
<evidence type="ECO:0000256" key="21">
    <source>
        <dbReference type="ARBA" id="ARBA00023288"/>
    </source>
</evidence>
<evidence type="ECO:0000256" key="14">
    <source>
        <dbReference type="ARBA" id="ARBA00023136"/>
    </source>
</evidence>
<evidence type="ECO:0000256" key="4">
    <source>
        <dbReference type="ARBA" id="ARBA00004489"/>
    </source>
</evidence>
<dbReference type="PRINTS" id="PR00384">
    <property type="entry name" value="OPIOIDR"/>
</dbReference>
<feature type="transmembrane region" description="Helical" evidence="24">
    <location>
        <begin position="97"/>
        <end position="119"/>
    </location>
</feature>
<feature type="region of interest" description="Disordered" evidence="23">
    <location>
        <begin position="360"/>
        <end position="386"/>
    </location>
</feature>
<keyword evidence="17 22" id="KW-0675">Receptor</keyword>
<dbReference type="CDD" id="cd15090">
    <property type="entry name" value="7tmA_Mu_opioid_R"/>
    <property type="match status" value="1"/>
</dbReference>
<dbReference type="InterPro" id="IPR000276">
    <property type="entry name" value="GPCR_Rhodpsn"/>
</dbReference>
<dbReference type="FunFam" id="1.20.1070.10:FF:000014">
    <property type="entry name" value="Kappa-type opioid receptor 1"/>
    <property type="match status" value="1"/>
</dbReference>
<evidence type="ECO:0000256" key="18">
    <source>
        <dbReference type="ARBA" id="ARBA00023180"/>
    </source>
</evidence>
<evidence type="ECO:0000256" key="17">
    <source>
        <dbReference type="ARBA" id="ARBA00023170"/>
    </source>
</evidence>
<feature type="transmembrane region" description="Helical" evidence="24">
    <location>
        <begin position="315"/>
        <end position="337"/>
    </location>
</feature>
<keyword evidence="16" id="KW-1015">Disulfide bond</keyword>
<evidence type="ECO:0000256" key="12">
    <source>
        <dbReference type="ARBA" id="ARBA00022989"/>
    </source>
</evidence>
<evidence type="ECO:0000256" key="9">
    <source>
        <dbReference type="ARBA" id="ARBA00022692"/>
    </source>
</evidence>
<dbReference type="PANTHER" id="PTHR24229">
    <property type="entry name" value="NEUROPEPTIDES RECEPTOR"/>
    <property type="match status" value="1"/>
</dbReference>
<keyword evidence="8" id="KW-0597">Phosphoprotein</keyword>
<dbReference type="InterPro" id="IPR001418">
    <property type="entry name" value="Opioid_rcpt"/>
</dbReference>
<dbReference type="Pfam" id="PF00001">
    <property type="entry name" value="7tm_1"/>
    <property type="match status" value="1"/>
</dbReference>
<evidence type="ECO:0000256" key="22">
    <source>
        <dbReference type="RuleBase" id="RU000688"/>
    </source>
</evidence>
<evidence type="ECO:0000256" key="2">
    <source>
        <dbReference type="ARBA" id="ARBA00004279"/>
    </source>
</evidence>
<evidence type="ECO:0000256" key="6">
    <source>
        <dbReference type="ARBA" id="ARBA00017401"/>
    </source>
</evidence>
<dbReference type="PROSITE" id="PS00237">
    <property type="entry name" value="G_PROTEIN_RECEP_F1_1"/>
    <property type="match status" value="1"/>
</dbReference>
<keyword evidence="14 24" id="KW-0472">Membrane</keyword>
<organism evidence="26 27">
    <name type="scientific">Coilia grayii</name>
    <name type="common">Gray's grenadier anchovy</name>
    <dbReference type="NCBI Taxonomy" id="363190"/>
    <lineage>
        <taxon>Eukaryota</taxon>
        <taxon>Metazoa</taxon>
        <taxon>Chordata</taxon>
        <taxon>Craniata</taxon>
        <taxon>Vertebrata</taxon>
        <taxon>Euteleostomi</taxon>
        <taxon>Actinopterygii</taxon>
        <taxon>Neopterygii</taxon>
        <taxon>Teleostei</taxon>
        <taxon>Clupei</taxon>
        <taxon>Clupeiformes</taxon>
        <taxon>Clupeoidei</taxon>
        <taxon>Engraulidae</taxon>
        <taxon>Coilinae</taxon>
        <taxon>Coilia</taxon>
    </lineage>
</organism>
<keyword evidence="13 22" id="KW-0297">G-protein coupled receptor</keyword>
<keyword evidence="12 24" id="KW-1133">Transmembrane helix</keyword>
<dbReference type="PANTHER" id="PTHR24229:SF7">
    <property type="entry name" value="MU-TYPE OPIOID RECEPTOR"/>
    <property type="match status" value="1"/>
</dbReference>
<evidence type="ECO:0000256" key="19">
    <source>
        <dbReference type="ARBA" id="ARBA00023224"/>
    </source>
</evidence>
<dbReference type="InterPro" id="IPR017452">
    <property type="entry name" value="GPCR_Rhodpsn_7TM"/>
</dbReference>
<dbReference type="EMBL" id="JBHFQA010000018">
    <property type="protein sequence ID" value="KAL2083704.1"/>
    <property type="molecule type" value="Genomic_DNA"/>
</dbReference>